<accession>A0A2I0KBF3</accession>
<dbReference type="AlphaFoldDB" id="A0A2I0KBF3"/>
<protein>
    <submittedName>
        <fullName evidence="1">Uncharacterized protein</fullName>
    </submittedName>
</protein>
<proteinExistence type="predicted"/>
<feature type="non-terminal residue" evidence="1">
    <location>
        <position position="309"/>
    </location>
</feature>
<name>A0A2I0KBF3_PUNGR</name>
<evidence type="ECO:0000313" key="2">
    <source>
        <dbReference type="Proteomes" id="UP000233551"/>
    </source>
</evidence>
<gene>
    <name evidence="1" type="ORF">CRG98_014040</name>
</gene>
<dbReference type="STRING" id="22663.A0A2I0KBF3"/>
<organism evidence="1 2">
    <name type="scientific">Punica granatum</name>
    <name type="common">Pomegranate</name>
    <dbReference type="NCBI Taxonomy" id="22663"/>
    <lineage>
        <taxon>Eukaryota</taxon>
        <taxon>Viridiplantae</taxon>
        <taxon>Streptophyta</taxon>
        <taxon>Embryophyta</taxon>
        <taxon>Tracheophyta</taxon>
        <taxon>Spermatophyta</taxon>
        <taxon>Magnoliopsida</taxon>
        <taxon>eudicotyledons</taxon>
        <taxon>Gunneridae</taxon>
        <taxon>Pentapetalae</taxon>
        <taxon>rosids</taxon>
        <taxon>malvids</taxon>
        <taxon>Myrtales</taxon>
        <taxon>Lythraceae</taxon>
        <taxon>Punica</taxon>
    </lineage>
</organism>
<reference evidence="1 2" key="1">
    <citation type="submission" date="2017-11" db="EMBL/GenBank/DDBJ databases">
        <title>De-novo sequencing of pomegranate (Punica granatum L.) genome.</title>
        <authorList>
            <person name="Akparov Z."/>
            <person name="Amiraslanov A."/>
            <person name="Hajiyeva S."/>
            <person name="Abbasov M."/>
            <person name="Kaur K."/>
            <person name="Hamwieh A."/>
            <person name="Solovyev V."/>
            <person name="Salamov A."/>
            <person name="Braich B."/>
            <person name="Kosarev P."/>
            <person name="Mahmoud A."/>
            <person name="Hajiyev E."/>
            <person name="Babayeva S."/>
            <person name="Izzatullayeva V."/>
            <person name="Mammadov A."/>
            <person name="Mammadov A."/>
            <person name="Sharifova S."/>
            <person name="Ojaghi J."/>
            <person name="Eynullazada K."/>
            <person name="Bayramov B."/>
            <person name="Abdulazimova A."/>
            <person name="Shahmuradov I."/>
        </authorList>
    </citation>
    <scope>NUCLEOTIDE SEQUENCE [LARGE SCALE GENOMIC DNA]</scope>
    <source>
        <strain evidence="2">cv. AG2017</strain>
        <tissue evidence="1">Leaf</tissue>
    </source>
</reference>
<dbReference type="Proteomes" id="UP000233551">
    <property type="component" value="Unassembled WGS sequence"/>
</dbReference>
<evidence type="ECO:0000313" key="1">
    <source>
        <dbReference type="EMBL" id="PKI65540.1"/>
    </source>
</evidence>
<sequence length="309" mass="36525">METGLDVDEANTKARELAGRVTERVMVDEAELTRFRTELLPAFLQWNRWERWKDVKNWDPKRVGALIMYMFVVAFSCQRMYVAVRAPFQDRQRKELTEAYMEALIPEPSPSNIRKFKKGVWRKSTPKGLKLKKFIEGPDGTLIHDPSYVGEDAWDDSGESLRRDLKQIIDSDVTLKEEQKSKVRGELAIREEVKEKGDTWRERLSTWKEVLKNEQLNEQLDSLKAKYVVEFDMKEVENSLRKDVKEKVANSQGVRAQWIAKRWWRYRPKLPYTYFLQKLDSSEVAAIVFTEDLKRLYVTMKEGFPLEYI</sequence>
<keyword evidence="2" id="KW-1185">Reference proteome</keyword>
<dbReference type="EMBL" id="PGOL01000742">
    <property type="protein sequence ID" value="PKI65540.1"/>
    <property type="molecule type" value="Genomic_DNA"/>
</dbReference>
<comment type="caution">
    <text evidence="1">The sequence shown here is derived from an EMBL/GenBank/DDBJ whole genome shotgun (WGS) entry which is preliminary data.</text>
</comment>